<dbReference type="GO" id="GO:0003723">
    <property type="term" value="F:RNA binding"/>
    <property type="evidence" value="ECO:0007669"/>
    <property type="project" value="UniProtKB-KW"/>
</dbReference>
<dbReference type="Pfam" id="PF22032">
    <property type="entry name" value="Hen1_N"/>
    <property type="match status" value="1"/>
</dbReference>
<dbReference type="GO" id="GO:0046872">
    <property type="term" value="F:metal ion binding"/>
    <property type="evidence" value="ECO:0007669"/>
    <property type="project" value="UniProtKB-KW"/>
</dbReference>
<sequence>MAIVQLKSTNPNFSFLIKKNPDSGMILRQVRKGVAYGWYGTPDTYNVYFKDADNEISYRKEREESFEYLNLTRYNSTIFPLNALNEFFSLKELDARDGEGYAHQFHINMLHIHRIHYVAFFQKYMTNYTFEVEHLADDNWSVTISTRTSLYELLHIANLFCLFFAGFSREHLDITDDLLTKYIKSVQITDPPFYIRNLFVHNFLKNRRTFNRFKEQLEDTNRYQIAFDFGGTATQRRNFIAENLLFDKTMVDVGCGEGFYAIPFAEKTKLDYYAIDIDAEMLRIIAKKAEKKALTNIITYPSLDAFLDNTPAEKVDVILTEVIEHMPKNHAKRLIRQIIQALDFDTFIITTPNSEFNVFYGLEGFRHDDHDWEMSTMEFQEWLTDVTKNTDVTVEFQAIGDAVNGIHTTQGAILRKKEV</sequence>
<feature type="domain" description="Hen1-like N-terminal" evidence="14">
    <location>
        <begin position="3"/>
        <end position="222"/>
    </location>
</feature>
<dbReference type="GO" id="GO:0005737">
    <property type="term" value="C:cytoplasm"/>
    <property type="evidence" value="ECO:0007669"/>
    <property type="project" value="TreeGrafter"/>
</dbReference>
<gene>
    <name evidence="15" type="ORF">EP57_05495</name>
</gene>
<dbReference type="InterPro" id="IPR029063">
    <property type="entry name" value="SAM-dependent_MTases_sf"/>
</dbReference>
<comment type="catalytic activity">
    <reaction evidence="12">
        <text>small RNA 3'-end nucleotide + S-adenosyl-L-methionine = small RNA 3'-end 2'-O-methylnucleotide + S-adenosyl-L-homocysteine + H(+)</text>
        <dbReference type="Rhea" id="RHEA:37887"/>
        <dbReference type="Rhea" id="RHEA-COMP:10415"/>
        <dbReference type="Rhea" id="RHEA-COMP:10416"/>
        <dbReference type="ChEBI" id="CHEBI:15378"/>
        <dbReference type="ChEBI" id="CHEBI:57856"/>
        <dbReference type="ChEBI" id="CHEBI:59789"/>
        <dbReference type="ChEBI" id="CHEBI:74896"/>
        <dbReference type="ChEBI" id="CHEBI:74898"/>
        <dbReference type="EC" id="2.1.1.386"/>
    </reaction>
</comment>
<organism evidence="15 16">
    <name type="scientific">Listeria booriae</name>
    <dbReference type="NCBI Taxonomy" id="1552123"/>
    <lineage>
        <taxon>Bacteria</taxon>
        <taxon>Bacillati</taxon>
        <taxon>Bacillota</taxon>
        <taxon>Bacilli</taxon>
        <taxon>Bacillales</taxon>
        <taxon>Listeriaceae</taxon>
        <taxon>Listeria</taxon>
    </lineage>
</organism>
<name>A0A099WAW3_9LIST</name>
<keyword evidence="6" id="KW-0949">S-adenosyl-L-methionine</keyword>
<evidence type="ECO:0000256" key="4">
    <source>
        <dbReference type="ARBA" id="ARBA00022603"/>
    </source>
</evidence>
<accession>A0A099WAW3</accession>
<feature type="domain" description="Methyltransferase" evidence="13">
    <location>
        <begin position="251"/>
        <end position="342"/>
    </location>
</feature>
<dbReference type="GO" id="GO:0030422">
    <property type="term" value="P:siRNA processing"/>
    <property type="evidence" value="ECO:0007669"/>
    <property type="project" value="TreeGrafter"/>
</dbReference>
<evidence type="ECO:0000256" key="11">
    <source>
        <dbReference type="ARBA" id="ARBA00035025"/>
    </source>
</evidence>
<dbReference type="InterPro" id="IPR041698">
    <property type="entry name" value="Methyltransf_25"/>
</dbReference>
<dbReference type="PANTHER" id="PTHR21404:SF3">
    <property type="entry name" value="SMALL RNA 2'-O-METHYLTRANSFERASE"/>
    <property type="match status" value="1"/>
</dbReference>
<dbReference type="GO" id="GO:0090486">
    <property type="term" value="F:small RNA 2'-O-methyltransferase activity"/>
    <property type="evidence" value="ECO:0007669"/>
    <property type="project" value="UniProtKB-EC"/>
</dbReference>
<keyword evidence="8" id="KW-0460">Magnesium</keyword>
<evidence type="ECO:0000256" key="7">
    <source>
        <dbReference type="ARBA" id="ARBA00022723"/>
    </source>
</evidence>
<evidence type="ECO:0000313" key="15">
    <source>
        <dbReference type="EMBL" id="KGL42909.1"/>
    </source>
</evidence>
<dbReference type="CDD" id="cd02440">
    <property type="entry name" value="AdoMet_MTases"/>
    <property type="match status" value="1"/>
</dbReference>
<keyword evidence="16" id="KW-1185">Reference proteome</keyword>
<dbReference type="InterPro" id="IPR053890">
    <property type="entry name" value="Hen1-like_N"/>
</dbReference>
<keyword evidence="4 15" id="KW-0489">Methyltransferase</keyword>
<evidence type="ECO:0000256" key="8">
    <source>
        <dbReference type="ARBA" id="ARBA00022842"/>
    </source>
</evidence>
<evidence type="ECO:0000256" key="3">
    <source>
        <dbReference type="ARBA" id="ARBA00021330"/>
    </source>
</evidence>
<dbReference type="Pfam" id="PF13649">
    <property type="entry name" value="Methyltransf_25"/>
    <property type="match status" value="1"/>
</dbReference>
<evidence type="ECO:0000256" key="6">
    <source>
        <dbReference type="ARBA" id="ARBA00022691"/>
    </source>
</evidence>
<comment type="cofactor">
    <cofactor evidence="1">
        <name>Mg(2+)</name>
        <dbReference type="ChEBI" id="CHEBI:18420"/>
    </cofactor>
</comment>
<reference evidence="15 16" key="1">
    <citation type="submission" date="2014-05" db="EMBL/GenBank/DDBJ databases">
        <title>Novel Listeriaceae from food processing environments.</title>
        <authorList>
            <person name="den Bakker H.C."/>
        </authorList>
    </citation>
    <scope>NUCLEOTIDE SEQUENCE [LARGE SCALE GENOMIC DNA]</scope>
    <source>
        <strain evidence="15 16">FSL A5-0281</strain>
    </source>
</reference>
<evidence type="ECO:0000256" key="1">
    <source>
        <dbReference type="ARBA" id="ARBA00001946"/>
    </source>
</evidence>
<dbReference type="Gene3D" id="3.40.50.150">
    <property type="entry name" value="Vaccinia Virus protein VP39"/>
    <property type="match status" value="1"/>
</dbReference>
<dbReference type="STRING" id="1552123.EP57_05495"/>
<evidence type="ECO:0000256" key="2">
    <source>
        <dbReference type="ARBA" id="ARBA00009026"/>
    </source>
</evidence>
<dbReference type="SUPFAM" id="SSF53335">
    <property type="entry name" value="S-adenosyl-L-methionine-dependent methyltransferases"/>
    <property type="match status" value="1"/>
</dbReference>
<evidence type="ECO:0000256" key="12">
    <source>
        <dbReference type="ARBA" id="ARBA00048418"/>
    </source>
</evidence>
<dbReference type="Proteomes" id="UP000029844">
    <property type="component" value="Unassembled WGS sequence"/>
</dbReference>
<dbReference type="GeneID" id="58716842"/>
<keyword evidence="9" id="KW-0694">RNA-binding</keyword>
<dbReference type="PANTHER" id="PTHR21404">
    <property type="entry name" value="HEN1"/>
    <property type="match status" value="1"/>
</dbReference>
<dbReference type="AlphaFoldDB" id="A0A099WAW3"/>
<evidence type="ECO:0000256" key="9">
    <source>
        <dbReference type="ARBA" id="ARBA00022884"/>
    </source>
</evidence>
<evidence type="ECO:0000256" key="5">
    <source>
        <dbReference type="ARBA" id="ARBA00022679"/>
    </source>
</evidence>
<dbReference type="InterPro" id="IPR026610">
    <property type="entry name" value="Hen1"/>
</dbReference>
<keyword evidence="7" id="KW-0479">Metal-binding</keyword>
<evidence type="ECO:0000259" key="13">
    <source>
        <dbReference type="Pfam" id="PF13649"/>
    </source>
</evidence>
<evidence type="ECO:0000259" key="14">
    <source>
        <dbReference type="Pfam" id="PF22032"/>
    </source>
</evidence>
<comment type="similarity">
    <text evidence="2">Belongs to the methyltransferase superfamily. HEN1 family.</text>
</comment>
<protein>
    <recommendedName>
        <fullName evidence="3">Small RNA 2'-O-methyltransferase</fullName>
        <ecNumber evidence="11">2.1.1.386</ecNumber>
    </recommendedName>
</protein>
<proteinExistence type="inferred from homology"/>
<dbReference type="EMBL" id="JNFA01000011">
    <property type="protein sequence ID" value="KGL42909.1"/>
    <property type="molecule type" value="Genomic_DNA"/>
</dbReference>
<comment type="caution">
    <text evidence="15">The sequence shown here is derived from an EMBL/GenBank/DDBJ whole genome shotgun (WGS) entry which is preliminary data.</text>
</comment>
<dbReference type="RefSeq" id="WP_036084831.1">
    <property type="nucleotide sequence ID" value="NZ_CBCSHQ010000001.1"/>
</dbReference>
<keyword evidence="5 15" id="KW-0808">Transferase</keyword>
<evidence type="ECO:0000256" key="10">
    <source>
        <dbReference type="ARBA" id="ARBA00023158"/>
    </source>
</evidence>
<dbReference type="OrthoDB" id="626362at2"/>
<evidence type="ECO:0000313" key="16">
    <source>
        <dbReference type="Proteomes" id="UP000029844"/>
    </source>
</evidence>
<keyword evidence="10" id="KW-0943">RNA-mediated gene silencing</keyword>
<dbReference type="GO" id="GO:0001510">
    <property type="term" value="P:RNA methylation"/>
    <property type="evidence" value="ECO:0007669"/>
    <property type="project" value="InterPro"/>
</dbReference>
<dbReference type="EC" id="2.1.1.386" evidence="11"/>
<dbReference type="eggNOG" id="COG2227">
    <property type="taxonomic scope" value="Bacteria"/>
</dbReference>